<keyword evidence="5" id="KW-0175">Coiled coil</keyword>
<feature type="compositionally biased region" description="Acidic residues" evidence="6">
    <location>
        <begin position="62"/>
        <end position="74"/>
    </location>
</feature>
<feature type="compositionally biased region" description="Basic and acidic residues" evidence="6">
    <location>
        <begin position="14"/>
        <end position="25"/>
    </location>
</feature>
<dbReference type="Pfam" id="PF09731">
    <property type="entry name" value="Mitofilin"/>
    <property type="match status" value="1"/>
</dbReference>
<keyword evidence="3 7" id="KW-1133">Transmembrane helix</keyword>
<feature type="coiled-coil region" evidence="5">
    <location>
        <begin position="31"/>
        <end position="58"/>
    </location>
</feature>
<evidence type="ECO:0000256" key="7">
    <source>
        <dbReference type="SAM" id="Phobius"/>
    </source>
</evidence>
<sequence length="469" mass="47965">MAKSKKGKTASKSATDKAVSEKAETAIDDVVETAKDIAEDATEVAEKVEETAAEVIDETVEAVDEVTAETEEQSDSASAIEGGDDDPAEPEIVETESEPEAAALAESEAEQSPTDSADVAPEPQIIEQKVIERKGGFFPMALGGVVAAGLGFAAAQFTDISLPFGPAPEPDPFKAEVEQSLDAQAEQIAALGASVENTQKAIEVIDLNPVMSALAGVEDQIAQANDAVANLEDQVVGFDSRLTALEKQPVASAVGPEAIAAYERELGELRAAIQDQKDALVAQKAEIETMAKDAMAAEAGAEEKATLAASRAALAELTSAAQAGRSFAGPLSVLAANGVAVPDALSAAAADGVPTLAALATEFPGVAREALSVARSSADETEEGGGGFASFLQNQLGARSVTPREGDDPDAVLSRAEAAVKNGDLDAALTEISALPEGAQSVLADWTSKAELRRDALSAASDLAQQLNQ</sequence>
<evidence type="ECO:0000256" key="6">
    <source>
        <dbReference type="SAM" id="MobiDB-lite"/>
    </source>
</evidence>
<keyword evidence="9" id="KW-1185">Reference proteome</keyword>
<gene>
    <name evidence="8" type="ORF">PFY00_01925</name>
</gene>
<feature type="compositionally biased region" description="Acidic residues" evidence="6">
    <location>
        <begin position="82"/>
        <end position="99"/>
    </location>
</feature>
<evidence type="ECO:0000256" key="2">
    <source>
        <dbReference type="ARBA" id="ARBA00022692"/>
    </source>
</evidence>
<name>A0ABT4XNE7_9RHOB</name>
<accession>A0ABT4XNE7</accession>
<dbReference type="Proteomes" id="UP001210720">
    <property type="component" value="Unassembled WGS sequence"/>
</dbReference>
<feature type="region of interest" description="Disordered" evidence="6">
    <location>
        <begin position="1"/>
        <end position="28"/>
    </location>
</feature>
<feature type="transmembrane region" description="Helical" evidence="7">
    <location>
        <begin position="137"/>
        <end position="157"/>
    </location>
</feature>
<evidence type="ECO:0000256" key="1">
    <source>
        <dbReference type="ARBA" id="ARBA00004370"/>
    </source>
</evidence>
<evidence type="ECO:0000256" key="3">
    <source>
        <dbReference type="ARBA" id="ARBA00022989"/>
    </source>
</evidence>
<dbReference type="RefSeq" id="WP_271430825.1">
    <property type="nucleotide sequence ID" value="NZ_JAQIOY010000001.1"/>
</dbReference>
<comment type="caution">
    <text evidence="8">The sequence shown here is derived from an EMBL/GenBank/DDBJ whole genome shotgun (WGS) entry which is preliminary data.</text>
</comment>
<dbReference type="EMBL" id="JAQIOY010000001">
    <property type="protein sequence ID" value="MDA7423474.1"/>
    <property type="molecule type" value="Genomic_DNA"/>
</dbReference>
<evidence type="ECO:0000256" key="5">
    <source>
        <dbReference type="SAM" id="Coils"/>
    </source>
</evidence>
<evidence type="ECO:0000313" key="9">
    <source>
        <dbReference type="Proteomes" id="UP001210720"/>
    </source>
</evidence>
<dbReference type="InterPro" id="IPR019133">
    <property type="entry name" value="MIC60"/>
</dbReference>
<feature type="compositionally biased region" description="Low complexity" evidence="6">
    <location>
        <begin position="100"/>
        <end position="112"/>
    </location>
</feature>
<comment type="subcellular location">
    <subcellularLocation>
        <location evidence="1">Membrane</location>
    </subcellularLocation>
</comment>
<protein>
    <submittedName>
        <fullName evidence="8">Mitofilin family membrane protein</fullName>
    </submittedName>
</protein>
<keyword evidence="2 7" id="KW-0812">Transmembrane</keyword>
<proteinExistence type="predicted"/>
<evidence type="ECO:0000313" key="8">
    <source>
        <dbReference type="EMBL" id="MDA7423474.1"/>
    </source>
</evidence>
<feature type="region of interest" description="Disordered" evidence="6">
    <location>
        <begin position="62"/>
        <end position="122"/>
    </location>
</feature>
<reference evidence="8 9" key="1">
    <citation type="submission" date="2023-01" db="EMBL/GenBank/DDBJ databases">
        <title>Thalassococcus onchidii sp. nov., isolated from a marine invertebrate from the South China Sea.</title>
        <authorList>
            <person name="Xu S."/>
            <person name="Liu Z."/>
            <person name="Xu Y."/>
        </authorList>
    </citation>
    <scope>NUCLEOTIDE SEQUENCE [LARGE SCALE GENOMIC DNA]</scope>
    <source>
        <strain evidence="8 9">KCTC 32084</strain>
    </source>
</reference>
<evidence type="ECO:0000256" key="4">
    <source>
        <dbReference type="ARBA" id="ARBA00023136"/>
    </source>
</evidence>
<organism evidence="8 9">
    <name type="scientific">Thalassococcus lentus</name>
    <dbReference type="NCBI Taxonomy" id="1210524"/>
    <lineage>
        <taxon>Bacteria</taxon>
        <taxon>Pseudomonadati</taxon>
        <taxon>Pseudomonadota</taxon>
        <taxon>Alphaproteobacteria</taxon>
        <taxon>Rhodobacterales</taxon>
        <taxon>Roseobacteraceae</taxon>
        <taxon>Thalassococcus</taxon>
    </lineage>
</organism>
<feature type="coiled-coil region" evidence="5">
    <location>
        <begin position="214"/>
        <end position="286"/>
    </location>
</feature>
<keyword evidence="4 7" id="KW-0472">Membrane</keyword>